<keyword evidence="4" id="KW-0067">ATP-binding</keyword>
<dbReference type="InterPro" id="IPR011009">
    <property type="entry name" value="Kinase-like_dom_sf"/>
</dbReference>
<dbReference type="SMART" id="SM00220">
    <property type="entry name" value="S_TKc"/>
    <property type="match status" value="1"/>
</dbReference>
<gene>
    <name evidence="9" type="ORF">SAMN05421829_104221</name>
</gene>
<dbReference type="SUPFAM" id="SSF56112">
    <property type="entry name" value="Protein kinase-like (PK-like)"/>
    <property type="match status" value="1"/>
</dbReference>
<dbReference type="InterPro" id="IPR036457">
    <property type="entry name" value="PPM-type-like_dom_sf"/>
</dbReference>
<dbReference type="AlphaFoldDB" id="A0A1N6SUA7"/>
<keyword evidence="3" id="KW-0418">Kinase</keyword>
<evidence type="ECO:0000313" key="10">
    <source>
        <dbReference type="Proteomes" id="UP000186819"/>
    </source>
</evidence>
<keyword evidence="2" id="KW-0547">Nucleotide-binding</keyword>
<dbReference type="SMART" id="SM00332">
    <property type="entry name" value="PP2Cc"/>
    <property type="match status" value="1"/>
</dbReference>
<evidence type="ECO:0000256" key="1">
    <source>
        <dbReference type="ARBA" id="ARBA00022679"/>
    </source>
</evidence>
<evidence type="ECO:0000313" key="9">
    <source>
        <dbReference type="EMBL" id="SIQ44597.1"/>
    </source>
</evidence>
<dbReference type="PANTHER" id="PTHR43289:SF34">
    <property type="entry name" value="SERINE_THREONINE-PROTEIN KINASE YBDM-RELATED"/>
    <property type="match status" value="1"/>
</dbReference>
<keyword evidence="6" id="KW-1133">Transmembrane helix</keyword>
<feature type="domain" description="Protein kinase" evidence="7">
    <location>
        <begin position="288"/>
        <end position="549"/>
    </location>
</feature>
<evidence type="ECO:0000259" key="7">
    <source>
        <dbReference type="PROSITE" id="PS50011"/>
    </source>
</evidence>
<keyword evidence="6" id="KW-0812">Transmembrane</keyword>
<dbReference type="Gene3D" id="1.10.510.10">
    <property type="entry name" value="Transferase(Phosphotransferase) domain 1"/>
    <property type="match status" value="1"/>
</dbReference>
<dbReference type="STRING" id="34027.SAMN05421829_104221"/>
<dbReference type="CDD" id="cd00143">
    <property type="entry name" value="PP2Cc"/>
    <property type="match status" value="1"/>
</dbReference>
<feature type="region of interest" description="Disordered" evidence="5">
    <location>
        <begin position="1"/>
        <end position="22"/>
    </location>
</feature>
<organism evidence="9 10">
    <name type="scientific">Aromatoleum tolulyticum</name>
    <dbReference type="NCBI Taxonomy" id="34027"/>
    <lineage>
        <taxon>Bacteria</taxon>
        <taxon>Pseudomonadati</taxon>
        <taxon>Pseudomonadota</taxon>
        <taxon>Betaproteobacteria</taxon>
        <taxon>Rhodocyclales</taxon>
        <taxon>Rhodocyclaceae</taxon>
        <taxon>Aromatoleum</taxon>
    </lineage>
</organism>
<name>A0A1N6SUA7_9RHOO</name>
<dbReference type="Proteomes" id="UP000186819">
    <property type="component" value="Unassembled WGS sequence"/>
</dbReference>
<evidence type="ECO:0000259" key="8">
    <source>
        <dbReference type="PROSITE" id="PS51746"/>
    </source>
</evidence>
<dbReference type="SUPFAM" id="SSF81606">
    <property type="entry name" value="PP2C-like"/>
    <property type="match status" value="1"/>
</dbReference>
<sequence length="587" mass="64579">MNKVATVELPPATPETARRAGKAMPLSVRLGHATEQGLRPRNEDFVGAATPEGAELEAKGLLLAVADGVGGHANGREAAEYTVRGLLADYYATPDTWSVEKSVDTVVGAINRWLLAQSAKSRDYAGMATTLTAVVLRGRRYYVAHVGDSRAYLWHDGALRRLTEDHTWEHPELDNVLRRAVGLDAQLLIDFDDGELAAGDRFLLVSDGVWNTLGDAGLAELLARHDDPQAGADALVLEALHRGATDNCTALVADVDAVPADNLRDRLASGRRLPLPPRLKAGETLDGLRVEELLHESRVTLLYRVTRLSDGTALVLKTLRQEEGDEEAMAALVREEWLARRVPGHGFPRVCDHPGRDHLYYLMSWHEGETLKASLVRGHRYAPHELVPIGTALLRAVASLHRLGIVHRDIKPDNIHIDRHGELRVLDLGVAASDGAHGAETLREINNPGTPSYMAPELFAGQQANESSDLYACGVTLYELLTRKYPYGEVEPFQTPRFGEPVLPTRYRPDTPEWLERVLLKACARAPKERFETAEEFLVALERGAHRPLATHRRAPLATRNPTLALKLVAGASLLLNLVLLYLLSRH</sequence>
<dbReference type="PROSITE" id="PS51746">
    <property type="entry name" value="PPM_2"/>
    <property type="match status" value="1"/>
</dbReference>
<dbReference type="PROSITE" id="PS50011">
    <property type="entry name" value="PROTEIN_KINASE_DOM"/>
    <property type="match status" value="1"/>
</dbReference>
<dbReference type="Pfam" id="PF00069">
    <property type="entry name" value="Pkinase"/>
    <property type="match status" value="1"/>
</dbReference>
<dbReference type="GO" id="GO:0004674">
    <property type="term" value="F:protein serine/threonine kinase activity"/>
    <property type="evidence" value="ECO:0007669"/>
    <property type="project" value="TreeGrafter"/>
</dbReference>
<proteinExistence type="predicted"/>
<dbReference type="InterPro" id="IPR001932">
    <property type="entry name" value="PPM-type_phosphatase-like_dom"/>
</dbReference>
<evidence type="ECO:0000256" key="5">
    <source>
        <dbReference type="SAM" id="MobiDB-lite"/>
    </source>
</evidence>
<feature type="transmembrane region" description="Helical" evidence="6">
    <location>
        <begin position="564"/>
        <end position="584"/>
    </location>
</feature>
<dbReference type="GO" id="GO:0005524">
    <property type="term" value="F:ATP binding"/>
    <property type="evidence" value="ECO:0007669"/>
    <property type="project" value="UniProtKB-KW"/>
</dbReference>
<dbReference type="InterPro" id="IPR000719">
    <property type="entry name" value="Prot_kinase_dom"/>
</dbReference>
<dbReference type="EMBL" id="FTMD01000004">
    <property type="protein sequence ID" value="SIQ44597.1"/>
    <property type="molecule type" value="Genomic_DNA"/>
</dbReference>
<evidence type="ECO:0000256" key="3">
    <source>
        <dbReference type="ARBA" id="ARBA00022777"/>
    </source>
</evidence>
<reference evidence="10" key="1">
    <citation type="submission" date="2017-01" db="EMBL/GenBank/DDBJ databases">
        <authorList>
            <person name="Varghese N."/>
            <person name="Submissions S."/>
        </authorList>
    </citation>
    <scope>NUCLEOTIDE SEQUENCE [LARGE SCALE GENOMIC DNA]</scope>
    <source>
        <strain evidence="10">ATCC 51758</strain>
    </source>
</reference>
<keyword evidence="10" id="KW-1185">Reference proteome</keyword>
<keyword evidence="6" id="KW-0472">Membrane</keyword>
<evidence type="ECO:0000256" key="4">
    <source>
        <dbReference type="ARBA" id="ARBA00022840"/>
    </source>
</evidence>
<keyword evidence="1" id="KW-0808">Transferase</keyword>
<dbReference type="Gene3D" id="3.60.40.10">
    <property type="entry name" value="PPM-type phosphatase domain"/>
    <property type="match status" value="1"/>
</dbReference>
<accession>A0A1N6SUA7</accession>
<dbReference type="PANTHER" id="PTHR43289">
    <property type="entry name" value="MITOGEN-ACTIVATED PROTEIN KINASE KINASE KINASE 20-RELATED"/>
    <property type="match status" value="1"/>
</dbReference>
<evidence type="ECO:0000256" key="2">
    <source>
        <dbReference type="ARBA" id="ARBA00022741"/>
    </source>
</evidence>
<dbReference type="CDD" id="cd14014">
    <property type="entry name" value="STKc_PknB_like"/>
    <property type="match status" value="1"/>
</dbReference>
<protein>
    <submittedName>
        <fullName evidence="9">Protein phosphatase</fullName>
    </submittedName>
</protein>
<feature type="domain" description="PPM-type phosphatase" evidence="8">
    <location>
        <begin position="29"/>
        <end position="255"/>
    </location>
</feature>
<dbReference type="Pfam" id="PF13672">
    <property type="entry name" value="PP2C_2"/>
    <property type="match status" value="1"/>
</dbReference>
<dbReference type="SMART" id="SM00331">
    <property type="entry name" value="PP2C_SIG"/>
    <property type="match status" value="1"/>
</dbReference>
<evidence type="ECO:0000256" key="6">
    <source>
        <dbReference type="SAM" id="Phobius"/>
    </source>
</evidence>